<feature type="non-terminal residue" evidence="1">
    <location>
        <position position="1"/>
    </location>
</feature>
<sequence length="39" mass="4452">SGRLNHMINYLENIADKGLDAFEIKGNVRVGWRLHENGN</sequence>
<protein>
    <submittedName>
        <fullName evidence="1">Uncharacterized protein</fullName>
    </submittedName>
</protein>
<gene>
    <name evidence="1" type="ORF">LCGC14_2431360</name>
</gene>
<dbReference type="EMBL" id="LAZR01037191">
    <property type="protein sequence ID" value="KKL22845.1"/>
    <property type="molecule type" value="Genomic_DNA"/>
</dbReference>
<dbReference type="AlphaFoldDB" id="A0A0F9BM01"/>
<proteinExistence type="predicted"/>
<accession>A0A0F9BM01</accession>
<organism evidence="1">
    <name type="scientific">marine sediment metagenome</name>
    <dbReference type="NCBI Taxonomy" id="412755"/>
    <lineage>
        <taxon>unclassified sequences</taxon>
        <taxon>metagenomes</taxon>
        <taxon>ecological metagenomes</taxon>
    </lineage>
</organism>
<name>A0A0F9BM01_9ZZZZ</name>
<comment type="caution">
    <text evidence="1">The sequence shown here is derived from an EMBL/GenBank/DDBJ whole genome shotgun (WGS) entry which is preliminary data.</text>
</comment>
<reference evidence="1" key="1">
    <citation type="journal article" date="2015" name="Nature">
        <title>Complex archaea that bridge the gap between prokaryotes and eukaryotes.</title>
        <authorList>
            <person name="Spang A."/>
            <person name="Saw J.H."/>
            <person name="Jorgensen S.L."/>
            <person name="Zaremba-Niedzwiedzka K."/>
            <person name="Martijn J."/>
            <person name="Lind A.E."/>
            <person name="van Eijk R."/>
            <person name="Schleper C."/>
            <person name="Guy L."/>
            <person name="Ettema T.J."/>
        </authorList>
    </citation>
    <scope>NUCLEOTIDE SEQUENCE</scope>
</reference>
<evidence type="ECO:0000313" key="1">
    <source>
        <dbReference type="EMBL" id="KKL22845.1"/>
    </source>
</evidence>